<evidence type="ECO:0000259" key="11">
    <source>
        <dbReference type="Pfam" id="PF02223"/>
    </source>
</evidence>
<comment type="similarity">
    <text evidence="1 10">Belongs to the thymidylate kinase family.</text>
</comment>
<dbReference type="RefSeq" id="WP_076821592.1">
    <property type="nucleotide sequence ID" value="NZ_MOMC01000087.1"/>
</dbReference>
<accession>A0A1V2I3A2</accession>
<dbReference type="Gene3D" id="3.40.50.300">
    <property type="entry name" value="P-loop containing nucleotide triphosphate hydrolases"/>
    <property type="match status" value="1"/>
</dbReference>
<dbReference type="InterPro" id="IPR027417">
    <property type="entry name" value="P-loop_NTPase"/>
</dbReference>
<dbReference type="GO" id="GO:0005524">
    <property type="term" value="F:ATP binding"/>
    <property type="evidence" value="ECO:0007669"/>
    <property type="project" value="UniProtKB-UniRule"/>
</dbReference>
<evidence type="ECO:0000256" key="7">
    <source>
        <dbReference type="ARBA" id="ARBA00022777"/>
    </source>
</evidence>
<evidence type="ECO:0000256" key="9">
    <source>
        <dbReference type="ARBA" id="ARBA00048743"/>
    </source>
</evidence>
<dbReference type="EMBL" id="MOMC01000087">
    <property type="protein sequence ID" value="ONH23359.1"/>
    <property type="molecule type" value="Genomic_DNA"/>
</dbReference>
<dbReference type="GO" id="GO:0006233">
    <property type="term" value="P:dTDP biosynthetic process"/>
    <property type="evidence" value="ECO:0007669"/>
    <property type="project" value="InterPro"/>
</dbReference>
<dbReference type="InterPro" id="IPR018094">
    <property type="entry name" value="Thymidylate_kinase"/>
</dbReference>
<dbReference type="PANTHER" id="PTHR10344">
    <property type="entry name" value="THYMIDYLATE KINASE"/>
    <property type="match status" value="1"/>
</dbReference>
<evidence type="ECO:0000256" key="1">
    <source>
        <dbReference type="ARBA" id="ARBA00009776"/>
    </source>
</evidence>
<evidence type="ECO:0000256" key="5">
    <source>
        <dbReference type="ARBA" id="ARBA00022727"/>
    </source>
</evidence>
<dbReference type="GO" id="GO:0006235">
    <property type="term" value="P:dTTP biosynthetic process"/>
    <property type="evidence" value="ECO:0007669"/>
    <property type="project" value="UniProtKB-UniRule"/>
</dbReference>
<keyword evidence="4 10" id="KW-0808">Transferase</keyword>
<dbReference type="GO" id="GO:0006227">
    <property type="term" value="P:dUDP biosynthetic process"/>
    <property type="evidence" value="ECO:0007669"/>
    <property type="project" value="TreeGrafter"/>
</dbReference>
<keyword evidence="5 10" id="KW-0545">Nucleotide biosynthesis</keyword>
<proteinExistence type="inferred from homology"/>
<feature type="domain" description="Thymidylate kinase-like" evidence="11">
    <location>
        <begin position="5"/>
        <end position="186"/>
    </location>
</feature>
<dbReference type="HAMAP" id="MF_00165">
    <property type="entry name" value="Thymidylate_kinase"/>
    <property type="match status" value="1"/>
</dbReference>
<evidence type="ECO:0000313" key="13">
    <source>
        <dbReference type="Proteomes" id="UP000188929"/>
    </source>
</evidence>
<dbReference type="GO" id="GO:0004798">
    <property type="term" value="F:dTMP kinase activity"/>
    <property type="evidence" value="ECO:0007669"/>
    <property type="project" value="UniProtKB-UniRule"/>
</dbReference>
<sequence>MIVAIEGIDGAGKNTLTMALVAALAAAGRRVGTLAFPRYSVAPLGPAARAMLTGDPALAPVAASARASALLFALDRANARPELDAAAAGDGVVLVDRYVASNAAYGAARLPAEERAGFRDWVAAIELGDLALPRPDLQVLLRVPVQVARARALSRAAADSGRGVDRFEADEALQARVALEYDELARSGWAAPWLTVDRAETAGASAPGADAMAASVEAAVEKVLRDLL</sequence>
<evidence type="ECO:0000256" key="8">
    <source>
        <dbReference type="ARBA" id="ARBA00022840"/>
    </source>
</evidence>
<keyword evidence="8 10" id="KW-0067">ATP-binding</keyword>
<dbReference type="SUPFAM" id="SSF52540">
    <property type="entry name" value="P-loop containing nucleoside triphosphate hydrolases"/>
    <property type="match status" value="1"/>
</dbReference>
<comment type="caution">
    <text evidence="12">The sequence shown here is derived from an EMBL/GenBank/DDBJ whole genome shotgun (WGS) entry which is preliminary data.</text>
</comment>
<name>A0A1V2I3A2_9ACTN</name>
<keyword evidence="6 10" id="KW-0547">Nucleotide-binding</keyword>
<dbReference type="AlphaFoldDB" id="A0A1V2I3A2"/>
<dbReference type="Proteomes" id="UP000188929">
    <property type="component" value="Unassembled WGS sequence"/>
</dbReference>
<keyword evidence="7 10" id="KW-0418">Kinase</keyword>
<dbReference type="OrthoDB" id="9774907at2"/>
<comment type="function">
    <text evidence="10">Phosphorylation of dTMP to form dTDP in both de novo and salvage pathways of dTTP synthesis.</text>
</comment>
<keyword evidence="13" id="KW-1185">Reference proteome</keyword>
<evidence type="ECO:0000256" key="6">
    <source>
        <dbReference type="ARBA" id="ARBA00022741"/>
    </source>
</evidence>
<evidence type="ECO:0000313" key="12">
    <source>
        <dbReference type="EMBL" id="ONH23359.1"/>
    </source>
</evidence>
<evidence type="ECO:0000256" key="2">
    <source>
        <dbReference type="ARBA" id="ARBA00012980"/>
    </source>
</evidence>
<dbReference type="NCBIfam" id="NF005923">
    <property type="entry name" value="PRK07933.1"/>
    <property type="match status" value="1"/>
</dbReference>
<dbReference type="Pfam" id="PF02223">
    <property type="entry name" value="Thymidylate_kin"/>
    <property type="match status" value="1"/>
</dbReference>
<dbReference type="InterPro" id="IPR039430">
    <property type="entry name" value="Thymidylate_kin-like_dom"/>
</dbReference>
<dbReference type="STRING" id="1834516.BL253_33135"/>
<dbReference type="EC" id="2.7.4.9" evidence="2 10"/>
<protein>
    <recommendedName>
        <fullName evidence="3 10">Thymidylate kinase</fullName>
        <ecNumber evidence="2 10">2.7.4.9</ecNumber>
    </recommendedName>
    <alternativeName>
        <fullName evidence="10">dTMP kinase</fullName>
    </alternativeName>
</protein>
<gene>
    <name evidence="10" type="primary">tmk</name>
    <name evidence="12" type="ORF">BL253_33135</name>
</gene>
<organism evidence="12 13">
    <name type="scientific">Pseudofrankia asymbiotica</name>
    <dbReference type="NCBI Taxonomy" id="1834516"/>
    <lineage>
        <taxon>Bacteria</taxon>
        <taxon>Bacillati</taxon>
        <taxon>Actinomycetota</taxon>
        <taxon>Actinomycetes</taxon>
        <taxon>Frankiales</taxon>
        <taxon>Frankiaceae</taxon>
        <taxon>Pseudofrankia</taxon>
    </lineage>
</organism>
<comment type="catalytic activity">
    <reaction evidence="9 10">
        <text>dTMP + ATP = dTDP + ADP</text>
        <dbReference type="Rhea" id="RHEA:13517"/>
        <dbReference type="ChEBI" id="CHEBI:30616"/>
        <dbReference type="ChEBI" id="CHEBI:58369"/>
        <dbReference type="ChEBI" id="CHEBI:63528"/>
        <dbReference type="ChEBI" id="CHEBI:456216"/>
        <dbReference type="EC" id="2.7.4.9"/>
    </reaction>
</comment>
<evidence type="ECO:0000256" key="4">
    <source>
        <dbReference type="ARBA" id="ARBA00022679"/>
    </source>
</evidence>
<comment type="caution">
    <text evidence="10">Lacks conserved residue(s) required for the propagation of feature annotation.</text>
</comment>
<dbReference type="GO" id="GO:0005829">
    <property type="term" value="C:cytosol"/>
    <property type="evidence" value="ECO:0007669"/>
    <property type="project" value="TreeGrafter"/>
</dbReference>
<evidence type="ECO:0000256" key="3">
    <source>
        <dbReference type="ARBA" id="ARBA00017144"/>
    </source>
</evidence>
<reference evidence="13" key="1">
    <citation type="submission" date="2016-10" db="EMBL/GenBank/DDBJ databases">
        <title>Frankia sp. NRRL B-16386 Genome sequencing.</title>
        <authorList>
            <person name="Ghodhbane-Gtari F."/>
            <person name="Swanson E."/>
            <person name="Gueddou A."/>
            <person name="Hezbri K."/>
            <person name="Ktari K."/>
            <person name="Nouioui I."/>
            <person name="Morris K."/>
            <person name="Simpson S."/>
            <person name="Abebe-Akele F."/>
            <person name="Thomas K."/>
            <person name="Gtari M."/>
            <person name="Tisa L.S."/>
        </authorList>
    </citation>
    <scope>NUCLEOTIDE SEQUENCE [LARGE SCALE GENOMIC DNA]</scope>
    <source>
        <strain evidence="13">NRRL B-16386</strain>
    </source>
</reference>
<dbReference type="PANTHER" id="PTHR10344:SF4">
    <property type="entry name" value="UMP-CMP KINASE 2, MITOCHONDRIAL"/>
    <property type="match status" value="1"/>
</dbReference>
<evidence type="ECO:0000256" key="10">
    <source>
        <dbReference type="HAMAP-Rule" id="MF_00165"/>
    </source>
</evidence>